<dbReference type="EnsemblPlants" id="PGSC0003DMT400084989">
    <property type="protein sequence ID" value="PGSC0003DMT400084989"/>
    <property type="gene ID" value="PGSC0003DMG400034560"/>
</dbReference>
<protein>
    <submittedName>
        <fullName evidence="2">Uncharacterized protein</fullName>
    </submittedName>
</protein>
<organism evidence="2 3">
    <name type="scientific">Solanum tuberosum</name>
    <name type="common">Potato</name>
    <dbReference type="NCBI Taxonomy" id="4113"/>
    <lineage>
        <taxon>Eukaryota</taxon>
        <taxon>Viridiplantae</taxon>
        <taxon>Streptophyta</taxon>
        <taxon>Embryophyta</taxon>
        <taxon>Tracheophyta</taxon>
        <taxon>Spermatophyta</taxon>
        <taxon>Magnoliopsida</taxon>
        <taxon>eudicotyledons</taxon>
        <taxon>Gunneridae</taxon>
        <taxon>Pentapetalae</taxon>
        <taxon>asterids</taxon>
        <taxon>lamiids</taxon>
        <taxon>Solanales</taxon>
        <taxon>Solanaceae</taxon>
        <taxon>Solanoideae</taxon>
        <taxon>Solaneae</taxon>
        <taxon>Solanum</taxon>
    </lineage>
</organism>
<feature type="compositionally biased region" description="Basic and acidic residues" evidence="1">
    <location>
        <begin position="86"/>
        <end position="98"/>
    </location>
</feature>
<dbReference type="HOGENOM" id="CLU_1899906_0_0_1"/>
<dbReference type="InParanoid" id="M1D8I5"/>
<keyword evidence="3" id="KW-1185">Reference proteome</keyword>
<dbReference type="Gramene" id="PGSC0003DMT400084989">
    <property type="protein sequence ID" value="PGSC0003DMT400084989"/>
    <property type="gene ID" value="PGSC0003DMG400034560"/>
</dbReference>
<proteinExistence type="predicted"/>
<feature type="compositionally biased region" description="Basic and acidic residues" evidence="1">
    <location>
        <begin position="122"/>
        <end position="134"/>
    </location>
</feature>
<reference evidence="3" key="1">
    <citation type="journal article" date="2011" name="Nature">
        <title>Genome sequence and analysis of the tuber crop potato.</title>
        <authorList>
            <consortium name="The Potato Genome Sequencing Consortium"/>
        </authorList>
    </citation>
    <scope>NUCLEOTIDE SEQUENCE [LARGE SCALE GENOMIC DNA]</scope>
    <source>
        <strain evidence="3">cv. DM1-3 516 R44</strain>
    </source>
</reference>
<evidence type="ECO:0000313" key="2">
    <source>
        <dbReference type="EnsemblPlants" id="PGSC0003DMT400084989"/>
    </source>
</evidence>
<dbReference type="Proteomes" id="UP000011115">
    <property type="component" value="Unassembled WGS sequence"/>
</dbReference>
<name>M1D8I5_SOLTU</name>
<sequence>MFLELSSVRYKFPVHSGRDCSSFPPCSASLGFIRGPMFPRGRYCNTLELSSDRQQKIGEPQQGSRTVKGTTVRRPARGSGPSRRGGPRDLSRAVDHIMSRGKARVSQAKATRPSHQTADPFTGRDLDDGTWRGS</sequence>
<evidence type="ECO:0000256" key="1">
    <source>
        <dbReference type="SAM" id="MobiDB-lite"/>
    </source>
</evidence>
<reference evidence="2" key="2">
    <citation type="submission" date="2015-06" db="UniProtKB">
        <authorList>
            <consortium name="EnsemblPlants"/>
        </authorList>
    </citation>
    <scope>IDENTIFICATION</scope>
    <source>
        <strain evidence="2">DM1-3 516 R44</strain>
    </source>
</reference>
<evidence type="ECO:0000313" key="3">
    <source>
        <dbReference type="Proteomes" id="UP000011115"/>
    </source>
</evidence>
<accession>M1D8I5</accession>
<dbReference type="PaxDb" id="4113-PGSC0003DMT400084989"/>
<dbReference type="AlphaFoldDB" id="M1D8I5"/>
<feature type="region of interest" description="Disordered" evidence="1">
    <location>
        <begin position="52"/>
        <end position="134"/>
    </location>
</feature>